<dbReference type="Proteomes" id="UP001145742">
    <property type="component" value="Unassembled WGS sequence"/>
</dbReference>
<protein>
    <submittedName>
        <fullName evidence="2">Uncharacterized protein</fullName>
    </submittedName>
</protein>
<feature type="region of interest" description="Disordered" evidence="1">
    <location>
        <begin position="42"/>
        <end position="61"/>
    </location>
</feature>
<gene>
    <name evidence="2" type="ORF">WISP_89052</name>
</gene>
<sequence>MVKDQGEAAVSLQPMEVNGKPDFHLQPLEQLDAQRRMWPHGKPALEQAPGRTWGPMDRESHKERDLLSELVILQGTYTGEAHSCRIAPRWENP</sequence>
<reference evidence="2" key="1">
    <citation type="submission" date="2019-10" db="EMBL/GenBank/DDBJ databases">
        <authorList>
            <person name="Soares A.E.R."/>
            <person name="Aleixo A."/>
            <person name="Schneider P."/>
            <person name="Miyaki C.Y."/>
            <person name="Schneider M.P."/>
            <person name="Mello C."/>
            <person name="Vasconcelos A.T.R."/>
        </authorList>
    </citation>
    <scope>NUCLEOTIDE SEQUENCE</scope>
    <source>
        <tissue evidence="2">Muscle</tissue>
    </source>
</reference>
<evidence type="ECO:0000256" key="1">
    <source>
        <dbReference type="SAM" id="MobiDB-lite"/>
    </source>
</evidence>
<proteinExistence type="predicted"/>
<feature type="region of interest" description="Disordered" evidence="1">
    <location>
        <begin position="1"/>
        <end position="22"/>
    </location>
</feature>
<evidence type="ECO:0000313" key="3">
    <source>
        <dbReference type="Proteomes" id="UP001145742"/>
    </source>
</evidence>
<dbReference type="EMBL" id="WHWB01034131">
    <property type="protein sequence ID" value="KAJ7413618.1"/>
    <property type="molecule type" value="Genomic_DNA"/>
</dbReference>
<comment type="caution">
    <text evidence="2">The sequence shown here is derived from an EMBL/GenBank/DDBJ whole genome shotgun (WGS) entry which is preliminary data.</text>
</comment>
<keyword evidence="3" id="KW-1185">Reference proteome</keyword>
<evidence type="ECO:0000313" key="2">
    <source>
        <dbReference type="EMBL" id="KAJ7413618.1"/>
    </source>
</evidence>
<name>A0ABQ9D1Z0_9PASS</name>
<organism evidence="2 3">
    <name type="scientific">Willisornis vidua</name>
    <name type="common">Xingu scale-backed antbird</name>
    <dbReference type="NCBI Taxonomy" id="1566151"/>
    <lineage>
        <taxon>Eukaryota</taxon>
        <taxon>Metazoa</taxon>
        <taxon>Chordata</taxon>
        <taxon>Craniata</taxon>
        <taxon>Vertebrata</taxon>
        <taxon>Euteleostomi</taxon>
        <taxon>Archelosauria</taxon>
        <taxon>Archosauria</taxon>
        <taxon>Dinosauria</taxon>
        <taxon>Saurischia</taxon>
        <taxon>Theropoda</taxon>
        <taxon>Coelurosauria</taxon>
        <taxon>Aves</taxon>
        <taxon>Neognathae</taxon>
        <taxon>Neoaves</taxon>
        <taxon>Telluraves</taxon>
        <taxon>Australaves</taxon>
        <taxon>Passeriformes</taxon>
        <taxon>Thamnophilidae</taxon>
        <taxon>Willisornis</taxon>
    </lineage>
</organism>
<accession>A0ABQ9D1Z0</accession>